<gene>
    <name evidence="1" type="ORF">PV07_02518</name>
</gene>
<name>A0A0D2AZV0_9EURO</name>
<dbReference type="EMBL" id="KN847041">
    <property type="protein sequence ID" value="KIW30823.1"/>
    <property type="molecule type" value="Genomic_DNA"/>
</dbReference>
<dbReference type="GeneID" id="27341712"/>
<dbReference type="Proteomes" id="UP000054466">
    <property type="component" value="Unassembled WGS sequence"/>
</dbReference>
<reference evidence="1 2" key="1">
    <citation type="submission" date="2015-01" db="EMBL/GenBank/DDBJ databases">
        <title>The Genome Sequence of Cladophialophora immunda CBS83496.</title>
        <authorList>
            <consortium name="The Broad Institute Genomics Platform"/>
            <person name="Cuomo C."/>
            <person name="de Hoog S."/>
            <person name="Gorbushina A."/>
            <person name="Stielow B."/>
            <person name="Teixiera M."/>
            <person name="Abouelleil A."/>
            <person name="Chapman S.B."/>
            <person name="Priest M."/>
            <person name="Young S.K."/>
            <person name="Wortman J."/>
            <person name="Nusbaum C."/>
            <person name="Birren B."/>
        </authorList>
    </citation>
    <scope>NUCLEOTIDE SEQUENCE [LARGE SCALE GENOMIC DNA]</scope>
    <source>
        <strain evidence="1 2">CBS 83496</strain>
    </source>
</reference>
<dbReference type="EMBL" id="KN847041">
    <property type="protein sequence ID" value="KIW30821.1"/>
    <property type="molecule type" value="Genomic_DNA"/>
</dbReference>
<keyword evidence="2" id="KW-1185">Reference proteome</keyword>
<dbReference type="HOGENOM" id="CLU_1562719_0_0_1"/>
<evidence type="ECO:0000313" key="1">
    <source>
        <dbReference type="EMBL" id="KIW30822.1"/>
    </source>
</evidence>
<evidence type="ECO:0000313" key="2">
    <source>
        <dbReference type="Proteomes" id="UP000054466"/>
    </source>
</evidence>
<organism evidence="1 2">
    <name type="scientific">Cladophialophora immunda</name>
    <dbReference type="NCBI Taxonomy" id="569365"/>
    <lineage>
        <taxon>Eukaryota</taxon>
        <taxon>Fungi</taxon>
        <taxon>Dikarya</taxon>
        <taxon>Ascomycota</taxon>
        <taxon>Pezizomycotina</taxon>
        <taxon>Eurotiomycetes</taxon>
        <taxon>Chaetothyriomycetidae</taxon>
        <taxon>Chaetothyriales</taxon>
        <taxon>Herpotrichiellaceae</taxon>
        <taxon>Cladophialophora</taxon>
    </lineage>
</organism>
<dbReference type="AlphaFoldDB" id="A0A0D2AZV0"/>
<protein>
    <submittedName>
        <fullName evidence="1">Uncharacterized protein</fullName>
    </submittedName>
</protein>
<proteinExistence type="predicted"/>
<accession>A0A0D2AZV0</accession>
<dbReference type="VEuPathDB" id="FungiDB:PV07_02518"/>
<sequence length="188" mass="21104">MPRNHWDCNSTSPQEASLSERRDYCREPIPGILASLVANLQPWRGIRTRCTLGSTHNRVPVPGRTSLCTLVPPSKRSENLSCGRSTNYNLTTCTPTLSRVKCRYPRLNKRRWCVARRTAHELCRPNSLREGKGNENGCSMAREHEPEGRDSVGNPCIMLSYPSRHSTSSNMWLTCHVSVTQAAKPSTP</sequence>
<dbReference type="OrthoDB" id="10621140at2759"/>
<dbReference type="RefSeq" id="XP_016251039.1">
    <property type="nucleotide sequence ID" value="XM_016389137.1"/>
</dbReference>
<dbReference type="RefSeq" id="XP_016251037.1">
    <property type="nucleotide sequence ID" value="XM_016389135.1"/>
</dbReference>
<dbReference type="RefSeq" id="XP_016251038.1">
    <property type="nucleotide sequence ID" value="XM_016389136.1"/>
</dbReference>
<dbReference type="EMBL" id="KN847041">
    <property type="protein sequence ID" value="KIW30822.1"/>
    <property type="molecule type" value="Genomic_DNA"/>
</dbReference>